<dbReference type="InterPro" id="IPR050087">
    <property type="entry name" value="AON_synthase_class-II"/>
</dbReference>
<comment type="cofactor">
    <cofactor evidence="1">
        <name>pyridoxal 5'-phosphate</name>
        <dbReference type="ChEBI" id="CHEBI:597326"/>
    </cofactor>
</comment>
<keyword evidence="6" id="KW-0808">Transferase</keyword>
<keyword evidence="19" id="KW-0812">Transmembrane</keyword>
<reference evidence="21" key="1">
    <citation type="submission" date="2025-08" db="UniProtKB">
        <authorList>
            <consortium name="Ensembl"/>
        </authorList>
    </citation>
    <scope>IDENTIFICATION</scope>
</reference>
<evidence type="ECO:0000256" key="18">
    <source>
        <dbReference type="ARBA" id="ARBA00048253"/>
    </source>
</evidence>
<evidence type="ECO:0000256" key="9">
    <source>
        <dbReference type="ARBA" id="ARBA00023098"/>
    </source>
</evidence>
<comment type="catalytic activity">
    <reaction evidence="18">
        <text>tetradecanoyl-CoA + L-serine + H(+) = 3-oxohexadecasphinganine + CO2 + CoA</text>
        <dbReference type="Rhea" id="RHEA:35675"/>
        <dbReference type="ChEBI" id="CHEBI:15378"/>
        <dbReference type="ChEBI" id="CHEBI:16526"/>
        <dbReference type="ChEBI" id="CHEBI:33384"/>
        <dbReference type="ChEBI" id="CHEBI:57287"/>
        <dbReference type="ChEBI" id="CHEBI:57385"/>
        <dbReference type="ChEBI" id="CHEBI:71007"/>
    </reaction>
    <physiologicalReaction direction="left-to-right" evidence="18">
        <dbReference type="Rhea" id="RHEA:35676"/>
    </physiologicalReaction>
</comment>
<keyword evidence="8" id="KW-0746">Sphingolipid metabolism</keyword>
<name>A0A8C7BBP9_NEOVI</name>
<comment type="pathway">
    <text evidence="3">Sphingolipid metabolism.</text>
</comment>
<protein>
    <recommendedName>
        <fullName evidence="11">Serine palmitoyltransferase 1</fullName>
        <ecNumber evidence="5">2.3.1.50</ecNumber>
    </recommendedName>
    <alternativeName>
        <fullName evidence="12">Long chain base biosynthesis protein 1</fullName>
    </alternativeName>
    <alternativeName>
        <fullName evidence="13">Serine-palmitoyl-CoA transferase 1</fullName>
    </alternativeName>
</protein>
<dbReference type="InterPro" id="IPR015421">
    <property type="entry name" value="PyrdxlP-dep_Trfase_major"/>
</dbReference>
<evidence type="ECO:0000256" key="13">
    <source>
        <dbReference type="ARBA" id="ARBA00042649"/>
    </source>
</evidence>
<evidence type="ECO:0000313" key="22">
    <source>
        <dbReference type="Proteomes" id="UP000694425"/>
    </source>
</evidence>
<comment type="catalytic activity">
    <reaction evidence="17">
        <text>dodecanoyl-CoA + L-serine + H(+) = 3-oxotetradecasphinganine + CO2 + CoA</text>
        <dbReference type="Rhea" id="RHEA:35679"/>
        <dbReference type="ChEBI" id="CHEBI:15378"/>
        <dbReference type="ChEBI" id="CHEBI:16526"/>
        <dbReference type="ChEBI" id="CHEBI:33384"/>
        <dbReference type="ChEBI" id="CHEBI:57287"/>
        <dbReference type="ChEBI" id="CHEBI:57375"/>
        <dbReference type="ChEBI" id="CHEBI:71008"/>
    </reaction>
    <physiologicalReaction direction="left-to-right" evidence="17">
        <dbReference type="Rhea" id="RHEA:35680"/>
    </physiologicalReaction>
</comment>
<dbReference type="PANTHER" id="PTHR13693">
    <property type="entry name" value="CLASS II AMINOTRANSFERASE/8-AMINO-7-OXONONANOATE SYNTHASE"/>
    <property type="match status" value="1"/>
</dbReference>
<evidence type="ECO:0000256" key="6">
    <source>
        <dbReference type="ARBA" id="ARBA00022679"/>
    </source>
</evidence>
<evidence type="ECO:0000256" key="7">
    <source>
        <dbReference type="ARBA" id="ARBA00022898"/>
    </source>
</evidence>
<dbReference type="InterPro" id="IPR004839">
    <property type="entry name" value="Aminotransferase_I/II_large"/>
</dbReference>
<comment type="catalytic activity">
    <reaction evidence="15">
        <text>octadecanoyl-CoA + L-serine + H(+) = 3-oxoeicosasphinganine + CO2 + CoA</text>
        <dbReference type="Rhea" id="RHEA:33683"/>
        <dbReference type="ChEBI" id="CHEBI:15378"/>
        <dbReference type="ChEBI" id="CHEBI:16526"/>
        <dbReference type="ChEBI" id="CHEBI:33384"/>
        <dbReference type="ChEBI" id="CHEBI:57287"/>
        <dbReference type="ChEBI" id="CHEBI:57394"/>
        <dbReference type="ChEBI" id="CHEBI:65073"/>
    </reaction>
    <physiologicalReaction direction="left-to-right" evidence="15">
        <dbReference type="Rhea" id="RHEA:33684"/>
    </physiologicalReaction>
</comment>
<comment type="pathway">
    <text evidence="2">Lipid metabolism; sphingolipid metabolism.</text>
</comment>
<feature type="domain" description="Aminotransferase class I/classII large" evidence="20">
    <location>
        <begin position="212"/>
        <end position="441"/>
    </location>
</feature>
<accession>A0A8C7BBP9</accession>
<evidence type="ECO:0000256" key="14">
    <source>
        <dbReference type="ARBA" id="ARBA00045191"/>
    </source>
</evidence>
<organism evidence="21 22">
    <name type="scientific">Neovison vison</name>
    <name type="common">American mink</name>
    <name type="synonym">Mustela vison</name>
    <dbReference type="NCBI Taxonomy" id="452646"/>
    <lineage>
        <taxon>Eukaryota</taxon>
        <taxon>Metazoa</taxon>
        <taxon>Chordata</taxon>
        <taxon>Craniata</taxon>
        <taxon>Vertebrata</taxon>
        <taxon>Euteleostomi</taxon>
        <taxon>Mammalia</taxon>
        <taxon>Eutheria</taxon>
        <taxon>Laurasiatheria</taxon>
        <taxon>Carnivora</taxon>
        <taxon>Caniformia</taxon>
        <taxon>Musteloidea</taxon>
        <taxon>Mustelidae</taxon>
        <taxon>Mustelinae</taxon>
        <taxon>Neogale</taxon>
    </lineage>
</organism>
<evidence type="ECO:0000256" key="19">
    <source>
        <dbReference type="SAM" id="Phobius"/>
    </source>
</evidence>
<evidence type="ECO:0000256" key="3">
    <source>
        <dbReference type="ARBA" id="ARBA00004991"/>
    </source>
</evidence>
<feature type="domain" description="Aminotransferase class I/classII large" evidence="20">
    <location>
        <begin position="113"/>
        <end position="193"/>
    </location>
</feature>
<evidence type="ECO:0000256" key="10">
    <source>
        <dbReference type="ARBA" id="ARBA00023315"/>
    </source>
</evidence>
<keyword evidence="19" id="KW-1133">Transmembrane helix</keyword>
<keyword evidence="22" id="KW-1185">Reference proteome</keyword>
<reference evidence="21" key="2">
    <citation type="submission" date="2025-09" db="UniProtKB">
        <authorList>
            <consortium name="Ensembl"/>
        </authorList>
    </citation>
    <scope>IDENTIFICATION</scope>
</reference>
<dbReference type="Gene3D" id="3.90.1150.10">
    <property type="entry name" value="Aspartate Aminotransferase, domain 1"/>
    <property type="match status" value="2"/>
</dbReference>
<dbReference type="AlphaFoldDB" id="A0A8C7BBP9"/>
<comment type="similarity">
    <text evidence="4">Belongs to the class-II pyridoxal-phosphate-dependent aminotransferase family.</text>
</comment>
<dbReference type="GO" id="GO:0004758">
    <property type="term" value="F:serine C-palmitoyltransferase activity"/>
    <property type="evidence" value="ECO:0007669"/>
    <property type="project" value="UniProtKB-EC"/>
</dbReference>
<proteinExistence type="inferred from homology"/>
<dbReference type="Gene3D" id="3.40.640.10">
    <property type="entry name" value="Type I PLP-dependent aspartate aminotransferase-like (Major domain)"/>
    <property type="match status" value="2"/>
</dbReference>
<evidence type="ECO:0000259" key="20">
    <source>
        <dbReference type="Pfam" id="PF00155"/>
    </source>
</evidence>
<dbReference type="Proteomes" id="UP000694425">
    <property type="component" value="Unplaced"/>
</dbReference>
<dbReference type="InterPro" id="IPR015424">
    <property type="entry name" value="PyrdxlP-dep_Trfase"/>
</dbReference>
<evidence type="ECO:0000256" key="2">
    <source>
        <dbReference type="ARBA" id="ARBA00004760"/>
    </source>
</evidence>
<dbReference type="GeneTree" id="ENSGT00550000074872"/>
<dbReference type="SUPFAM" id="SSF53383">
    <property type="entry name" value="PLP-dependent transferases"/>
    <property type="match status" value="1"/>
</dbReference>
<evidence type="ECO:0000256" key="16">
    <source>
        <dbReference type="ARBA" id="ARBA00047854"/>
    </source>
</evidence>
<feature type="transmembrane region" description="Helical" evidence="19">
    <location>
        <begin position="175"/>
        <end position="193"/>
    </location>
</feature>
<dbReference type="GO" id="GO:0046513">
    <property type="term" value="P:ceramide biosynthetic process"/>
    <property type="evidence" value="ECO:0007669"/>
    <property type="project" value="TreeGrafter"/>
</dbReference>
<evidence type="ECO:0000256" key="12">
    <source>
        <dbReference type="ARBA" id="ARBA00041765"/>
    </source>
</evidence>
<dbReference type="Ensembl" id="ENSNVIT00000023293.1">
    <property type="protein sequence ID" value="ENSNVIP00000019991.1"/>
    <property type="gene ID" value="ENSNVIG00000015119.1"/>
</dbReference>
<comment type="catalytic activity">
    <reaction evidence="16">
        <text>L-serine + hexadecanoyl-CoA + H(+) = 3-oxosphinganine + CO2 + CoA</text>
        <dbReference type="Rhea" id="RHEA:14761"/>
        <dbReference type="ChEBI" id="CHEBI:15378"/>
        <dbReference type="ChEBI" id="CHEBI:16526"/>
        <dbReference type="ChEBI" id="CHEBI:33384"/>
        <dbReference type="ChEBI" id="CHEBI:57287"/>
        <dbReference type="ChEBI" id="CHEBI:57379"/>
        <dbReference type="ChEBI" id="CHEBI:58299"/>
        <dbReference type="EC" id="2.3.1.50"/>
    </reaction>
    <physiologicalReaction direction="left-to-right" evidence="16">
        <dbReference type="Rhea" id="RHEA:14762"/>
    </physiologicalReaction>
</comment>
<sequence>RTLLTHPWFTGLQEGSQSCDGSVAVLSHQWKRAAPAYHLILEGILILWIIRLLFSKTYKLQERSDLTVKEKEELIEEWQPEPLVPPVSKDHPALNYNIVSGPPSHNIVVNGKKCVNFASFNFLGLLDNARVKAAALASLKKYGVGTCGPRGFYGTFDVHLDLEDRLAKFMKTEEAIIYSYGFATIASAIPAYSKRALVFVDYFLSFLNPRKARVTRRFIVVEGLYMNTGTVCPLPELVKLKYKYKARIFLEESLSFGVLGEHGRGVTEHFGISIDDIDLISANMENSLASVGGFCCGRSFVIDHQRLSGQGYCFSASLPPLLAAAAIEALNIMEENPGIFLVLKEKCERIHKALQGISGLKVVGESLSPAFHLQLTDSTGAREKDVTLLQEIVNHCMNRGIALTQARYLEKEEKCLPPPSIRVVVTVEQTDEELERAARIIKEAAQAVLL</sequence>
<dbReference type="GO" id="GO:0016020">
    <property type="term" value="C:membrane"/>
    <property type="evidence" value="ECO:0007669"/>
    <property type="project" value="GOC"/>
</dbReference>
<dbReference type="GO" id="GO:0005783">
    <property type="term" value="C:endoplasmic reticulum"/>
    <property type="evidence" value="ECO:0007669"/>
    <property type="project" value="TreeGrafter"/>
</dbReference>
<keyword evidence="19" id="KW-0472">Membrane</keyword>
<feature type="transmembrane region" description="Helical" evidence="19">
    <location>
        <begin position="36"/>
        <end position="54"/>
    </location>
</feature>
<evidence type="ECO:0000256" key="17">
    <source>
        <dbReference type="ARBA" id="ARBA00047997"/>
    </source>
</evidence>
<dbReference type="PANTHER" id="PTHR13693:SF2">
    <property type="entry name" value="SERINE PALMITOYLTRANSFERASE 1"/>
    <property type="match status" value="1"/>
</dbReference>
<evidence type="ECO:0000256" key="5">
    <source>
        <dbReference type="ARBA" id="ARBA00013220"/>
    </source>
</evidence>
<evidence type="ECO:0000256" key="8">
    <source>
        <dbReference type="ARBA" id="ARBA00022919"/>
    </source>
</evidence>
<evidence type="ECO:0000256" key="4">
    <source>
        <dbReference type="ARBA" id="ARBA00008392"/>
    </source>
</evidence>
<evidence type="ECO:0000313" key="21">
    <source>
        <dbReference type="Ensembl" id="ENSNVIP00000019991.1"/>
    </source>
</evidence>
<dbReference type="GO" id="GO:0046512">
    <property type="term" value="P:sphingosine biosynthetic process"/>
    <property type="evidence" value="ECO:0007669"/>
    <property type="project" value="TreeGrafter"/>
</dbReference>
<dbReference type="EC" id="2.3.1.50" evidence="5"/>
<dbReference type="GO" id="GO:0030170">
    <property type="term" value="F:pyridoxal phosphate binding"/>
    <property type="evidence" value="ECO:0007669"/>
    <property type="project" value="InterPro"/>
</dbReference>
<dbReference type="InterPro" id="IPR015422">
    <property type="entry name" value="PyrdxlP-dep_Trfase_small"/>
</dbReference>
<comment type="function">
    <text evidence="14">Component of the serine palmitoyltransferase multisubunit enzyme (SPT) that catalyzes the initial and rate-limiting step in sphingolipid biosynthesis by condensing L-serine and activated acyl-CoA (most commonly palmitoyl-CoA) to form long-chain bases. The SPT complex is also composed of SPTLC2 or SPTLC3 and SPTSSA or SPTSSB. Within this complex, the heterodimer with SPTLC2 or SPTLC3 forms the catalytic core. The composition of the serine palmitoyltransferase (SPT) complex determines the substrate preference. The SPTLC1-SPTLC2-SPTSSA complex shows a strong preference for C16-CoA substrate, while the SPTLC1-SPTLC3-SPTSSA isozyme uses both C14-CoA and C16-CoA as substrates, with a slight preference for C14-CoA. The SPTLC1-SPTLC2-SPTSSB complex shows a strong preference for C18-CoA substrate, while the SPTLC1-SPTLC3-SPTSSB isozyme displays an ability to use a broader range of acyl-CoAs, without apparent preference. Required for adipocyte cell viability and metabolic homeostasis.</text>
</comment>
<keyword evidence="9" id="KW-0443">Lipid metabolism</keyword>
<dbReference type="Pfam" id="PF00155">
    <property type="entry name" value="Aminotran_1_2"/>
    <property type="match status" value="2"/>
</dbReference>
<keyword evidence="7" id="KW-0663">Pyridoxal phosphate</keyword>
<evidence type="ECO:0000256" key="1">
    <source>
        <dbReference type="ARBA" id="ARBA00001933"/>
    </source>
</evidence>
<keyword evidence="10" id="KW-0012">Acyltransferase</keyword>
<evidence type="ECO:0000256" key="11">
    <source>
        <dbReference type="ARBA" id="ARBA00041066"/>
    </source>
</evidence>
<evidence type="ECO:0000256" key="15">
    <source>
        <dbReference type="ARBA" id="ARBA00047694"/>
    </source>
</evidence>